<dbReference type="PANTHER" id="PTHR27002:SF932">
    <property type="entry name" value="RECEPTOR-LIKE SERINE_THREONINE-PROTEIN KINASE"/>
    <property type="match status" value="1"/>
</dbReference>
<dbReference type="FunFam" id="1.10.510.10:FF:001722">
    <property type="entry name" value="G-type lectin S-receptor-like serine/threonine-protein kinase B120"/>
    <property type="match status" value="1"/>
</dbReference>
<proteinExistence type="predicted"/>
<reference evidence="7" key="2">
    <citation type="submission" date="2022-03" db="EMBL/GenBank/DDBJ databases">
        <title>Draft title - Genomic analysis of global carrot germplasm unveils the trajectory of domestication and the origin of high carotenoid orange carrot.</title>
        <authorList>
            <person name="Iorizzo M."/>
            <person name="Ellison S."/>
            <person name="Senalik D."/>
            <person name="Macko-Podgorni A."/>
            <person name="Grzebelus D."/>
            <person name="Bostan H."/>
            <person name="Rolling W."/>
            <person name="Curaba J."/>
            <person name="Simon P."/>
        </authorList>
    </citation>
    <scope>NUCLEOTIDE SEQUENCE</scope>
    <source>
        <tissue evidence="7">Leaf</tissue>
    </source>
</reference>
<evidence type="ECO:0000256" key="3">
    <source>
        <dbReference type="ARBA" id="ARBA00022741"/>
    </source>
</evidence>
<dbReference type="AlphaFoldDB" id="A0AAF0X5Z0"/>
<dbReference type="Proteomes" id="UP000077755">
    <property type="component" value="Chromosome 5"/>
</dbReference>
<protein>
    <recommendedName>
        <fullName evidence="6">Protein kinase domain-containing protein</fullName>
    </recommendedName>
</protein>
<reference evidence="7" key="1">
    <citation type="journal article" date="2016" name="Nat. Genet.">
        <title>A high-quality carrot genome assembly provides new insights into carotenoid accumulation and asterid genome evolution.</title>
        <authorList>
            <person name="Iorizzo M."/>
            <person name="Ellison S."/>
            <person name="Senalik D."/>
            <person name="Zeng P."/>
            <person name="Satapoomin P."/>
            <person name="Huang J."/>
            <person name="Bowman M."/>
            <person name="Iovene M."/>
            <person name="Sanseverino W."/>
            <person name="Cavagnaro P."/>
            <person name="Yildiz M."/>
            <person name="Macko-Podgorni A."/>
            <person name="Moranska E."/>
            <person name="Grzebelus E."/>
            <person name="Grzebelus D."/>
            <person name="Ashrafi H."/>
            <person name="Zheng Z."/>
            <person name="Cheng S."/>
            <person name="Spooner D."/>
            <person name="Van Deynze A."/>
            <person name="Simon P."/>
        </authorList>
    </citation>
    <scope>NUCLEOTIDE SEQUENCE</scope>
    <source>
        <tissue evidence="7">Leaf</tissue>
    </source>
</reference>
<dbReference type="InterPro" id="IPR011009">
    <property type="entry name" value="Kinase-like_dom_sf"/>
</dbReference>
<keyword evidence="2" id="KW-0808">Transferase</keyword>
<evidence type="ECO:0000313" key="7">
    <source>
        <dbReference type="EMBL" id="WOH02411.1"/>
    </source>
</evidence>
<dbReference type="Pfam" id="PF11883">
    <property type="entry name" value="DUF3403"/>
    <property type="match status" value="1"/>
</dbReference>
<dbReference type="GO" id="GO:0004674">
    <property type="term" value="F:protein serine/threonine kinase activity"/>
    <property type="evidence" value="ECO:0007669"/>
    <property type="project" value="UniProtKB-KW"/>
</dbReference>
<dbReference type="PROSITE" id="PS50011">
    <property type="entry name" value="PROTEIN_KINASE_DOM"/>
    <property type="match status" value="1"/>
</dbReference>
<keyword evidence="3" id="KW-0547">Nucleotide-binding</keyword>
<accession>A0AAF0X5Z0</accession>
<dbReference type="Gene3D" id="1.10.510.10">
    <property type="entry name" value="Transferase(Phosphotransferase) domain 1"/>
    <property type="match status" value="1"/>
</dbReference>
<keyword evidence="5" id="KW-0067">ATP-binding</keyword>
<keyword evidence="1" id="KW-0723">Serine/threonine-protein kinase</keyword>
<dbReference type="Pfam" id="PF07714">
    <property type="entry name" value="PK_Tyr_Ser-Thr"/>
    <property type="match status" value="1"/>
</dbReference>
<dbReference type="GO" id="GO:0005524">
    <property type="term" value="F:ATP binding"/>
    <property type="evidence" value="ECO:0007669"/>
    <property type="project" value="UniProtKB-KW"/>
</dbReference>
<gene>
    <name evidence="7" type="ORF">DCAR_0521800</name>
</gene>
<dbReference type="SUPFAM" id="SSF56112">
    <property type="entry name" value="Protein kinase-like (PK-like)"/>
    <property type="match status" value="1"/>
</dbReference>
<feature type="domain" description="Protein kinase" evidence="6">
    <location>
        <begin position="1"/>
        <end position="146"/>
    </location>
</feature>
<keyword evidence="4" id="KW-0418">Kinase</keyword>
<dbReference type="PANTHER" id="PTHR27002">
    <property type="entry name" value="RECEPTOR-LIKE SERINE/THREONINE-PROTEIN KINASE SD1-8"/>
    <property type="match status" value="1"/>
</dbReference>
<evidence type="ECO:0000256" key="5">
    <source>
        <dbReference type="ARBA" id="ARBA00022840"/>
    </source>
</evidence>
<evidence type="ECO:0000313" key="8">
    <source>
        <dbReference type="Proteomes" id="UP000077755"/>
    </source>
</evidence>
<dbReference type="InterPro" id="IPR000719">
    <property type="entry name" value="Prot_kinase_dom"/>
</dbReference>
<dbReference type="InterPro" id="IPR001245">
    <property type="entry name" value="Ser-Thr/Tyr_kinase_cat_dom"/>
</dbReference>
<evidence type="ECO:0000256" key="2">
    <source>
        <dbReference type="ARBA" id="ARBA00022679"/>
    </source>
</evidence>
<evidence type="ECO:0000259" key="6">
    <source>
        <dbReference type="PROSITE" id="PS50011"/>
    </source>
</evidence>
<dbReference type="GO" id="GO:0005886">
    <property type="term" value="C:plasma membrane"/>
    <property type="evidence" value="ECO:0007669"/>
    <property type="project" value="TreeGrafter"/>
</dbReference>
<name>A0AAF0X5Z0_DAUCS</name>
<dbReference type="InterPro" id="IPR021820">
    <property type="entry name" value="S-locus_recpt_kinase_C"/>
</dbReference>
<evidence type="ECO:0000256" key="4">
    <source>
        <dbReference type="ARBA" id="ARBA00022777"/>
    </source>
</evidence>
<sequence length="173" mass="19225">MNPKISDFGMARSFGGNQMQANTTRVVGTYGYMPPEYAIDGIFSTKSDVYSFGVLVIEIISGKKNRSFVHPDHSLNLLGHAWTSYKEDKLSGLVDEAISESCNHAEVFRVIQIGLLCVQQHPADRPSMSHVVLMLSSNIALPHPKQPGFFMERTFHDPDSSSNQLTITVLEPR</sequence>
<evidence type="ECO:0000256" key="1">
    <source>
        <dbReference type="ARBA" id="ARBA00022527"/>
    </source>
</evidence>
<dbReference type="EMBL" id="CP093347">
    <property type="protein sequence ID" value="WOH02411.1"/>
    <property type="molecule type" value="Genomic_DNA"/>
</dbReference>
<organism evidence="7 8">
    <name type="scientific">Daucus carota subsp. sativus</name>
    <name type="common">Carrot</name>
    <dbReference type="NCBI Taxonomy" id="79200"/>
    <lineage>
        <taxon>Eukaryota</taxon>
        <taxon>Viridiplantae</taxon>
        <taxon>Streptophyta</taxon>
        <taxon>Embryophyta</taxon>
        <taxon>Tracheophyta</taxon>
        <taxon>Spermatophyta</taxon>
        <taxon>Magnoliopsida</taxon>
        <taxon>eudicotyledons</taxon>
        <taxon>Gunneridae</taxon>
        <taxon>Pentapetalae</taxon>
        <taxon>asterids</taxon>
        <taxon>campanulids</taxon>
        <taxon>Apiales</taxon>
        <taxon>Apiaceae</taxon>
        <taxon>Apioideae</taxon>
        <taxon>Scandiceae</taxon>
        <taxon>Daucinae</taxon>
        <taxon>Daucus</taxon>
        <taxon>Daucus sect. Daucus</taxon>
    </lineage>
</organism>
<keyword evidence="8" id="KW-1185">Reference proteome</keyword>